<evidence type="ECO:0000256" key="1">
    <source>
        <dbReference type="SAM" id="Phobius"/>
    </source>
</evidence>
<dbReference type="AlphaFoldDB" id="A0A5C4TJQ7"/>
<comment type="caution">
    <text evidence="2">The sequence shown here is derived from an EMBL/GenBank/DDBJ whole genome shotgun (WGS) entry which is preliminary data.</text>
</comment>
<protein>
    <submittedName>
        <fullName evidence="2">Uncharacterized protein</fullName>
    </submittedName>
</protein>
<keyword evidence="1" id="KW-1133">Transmembrane helix</keyword>
<feature type="transmembrane region" description="Helical" evidence="1">
    <location>
        <begin position="6"/>
        <end position="24"/>
    </location>
</feature>
<sequence length="78" mass="9425">MKKFWYLFWFFLFLVVLWSGYVFLEHSTSQNAKLMLFFIGCVILARLVITPIVTIIIRHHDCLKEQTEQERKNDEKSN</sequence>
<evidence type="ECO:0000313" key="2">
    <source>
        <dbReference type="EMBL" id="TNK90796.1"/>
    </source>
</evidence>
<proteinExistence type="predicted"/>
<gene>
    <name evidence="2" type="ORF">DID87_02385</name>
</gene>
<feature type="transmembrane region" description="Helical" evidence="1">
    <location>
        <begin position="36"/>
        <end position="57"/>
    </location>
</feature>
<dbReference type="EMBL" id="QFCR01000004">
    <property type="protein sequence ID" value="TNK90796.1"/>
    <property type="molecule type" value="Genomic_DNA"/>
</dbReference>
<keyword evidence="1" id="KW-0812">Transmembrane</keyword>
<reference evidence="2 3" key="1">
    <citation type="submission" date="2018-05" db="EMBL/GenBank/DDBJ databases">
        <title>Lactobacillus sanfranciscensis Ah4 draft denome sequence.</title>
        <authorList>
            <person name="Zhang G."/>
        </authorList>
    </citation>
    <scope>NUCLEOTIDE SEQUENCE [LARGE SCALE GENOMIC DNA]</scope>
    <source>
        <strain evidence="2 3">Ah4</strain>
    </source>
</reference>
<dbReference type="Proteomes" id="UP000313312">
    <property type="component" value="Unassembled WGS sequence"/>
</dbReference>
<name>A0A5C4TJQ7_FRUSA</name>
<accession>A0A5C4TJQ7</accession>
<evidence type="ECO:0000313" key="3">
    <source>
        <dbReference type="Proteomes" id="UP000313312"/>
    </source>
</evidence>
<keyword evidence="1" id="KW-0472">Membrane</keyword>
<dbReference type="RefSeq" id="WP_103428497.1">
    <property type="nucleotide sequence ID" value="NZ_CAUOSB010000001.1"/>
</dbReference>
<organism evidence="2 3">
    <name type="scientific">Fructilactobacillus sanfranciscensis</name>
    <name type="common">Lactobacillus sanfranciscensis</name>
    <dbReference type="NCBI Taxonomy" id="1625"/>
    <lineage>
        <taxon>Bacteria</taxon>
        <taxon>Bacillati</taxon>
        <taxon>Bacillota</taxon>
        <taxon>Bacilli</taxon>
        <taxon>Lactobacillales</taxon>
        <taxon>Lactobacillaceae</taxon>
        <taxon>Fructilactobacillus</taxon>
    </lineage>
</organism>